<dbReference type="InParanoid" id="A0A0V0Z069"/>
<evidence type="ECO:0000313" key="2">
    <source>
        <dbReference type="Proteomes" id="UP000054776"/>
    </source>
</evidence>
<dbReference type="EMBL" id="JYDH01003523">
    <property type="protein sequence ID" value="KRY05667.1"/>
    <property type="molecule type" value="Genomic_DNA"/>
</dbReference>
<name>A0A0V0Z069_TRISP</name>
<comment type="caution">
    <text evidence="1">The sequence shown here is derived from an EMBL/GenBank/DDBJ whole genome shotgun (WGS) entry which is preliminary data.</text>
</comment>
<evidence type="ECO:0000313" key="1">
    <source>
        <dbReference type="EMBL" id="KRY05667.1"/>
    </source>
</evidence>
<sequence length="67" mass="7632">MTRWILLRSRNSSNMAGLLFDTLVSRCRRSKLDIHLSSNRTSTKHNSNSIPFLLPGYFARSSEHGPV</sequence>
<protein>
    <submittedName>
        <fullName evidence="1">Uncharacterized protein</fullName>
    </submittedName>
</protein>
<keyword evidence="2" id="KW-1185">Reference proteome</keyword>
<organism evidence="1 2">
    <name type="scientific">Trichinella spiralis</name>
    <name type="common">Trichina worm</name>
    <dbReference type="NCBI Taxonomy" id="6334"/>
    <lineage>
        <taxon>Eukaryota</taxon>
        <taxon>Metazoa</taxon>
        <taxon>Ecdysozoa</taxon>
        <taxon>Nematoda</taxon>
        <taxon>Enoplea</taxon>
        <taxon>Dorylaimia</taxon>
        <taxon>Trichinellida</taxon>
        <taxon>Trichinellidae</taxon>
        <taxon>Trichinella</taxon>
    </lineage>
</organism>
<dbReference type="AlphaFoldDB" id="A0A0V0Z069"/>
<gene>
    <name evidence="1" type="ORF">T01_2525</name>
</gene>
<reference evidence="1 2" key="1">
    <citation type="submission" date="2015-01" db="EMBL/GenBank/DDBJ databases">
        <title>Evolution of Trichinella species and genotypes.</title>
        <authorList>
            <person name="Korhonen P.K."/>
            <person name="Edoardo P."/>
            <person name="Giuseppe L.R."/>
            <person name="Gasser R.B."/>
        </authorList>
    </citation>
    <scope>NUCLEOTIDE SEQUENCE [LARGE SCALE GENOMIC DNA]</scope>
    <source>
        <strain evidence="1">ISS3</strain>
    </source>
</reference>
<dbReference type="Proteomes" id="UP000054776">
    <property type="component" value="Unassembled WGS sequence"/>
</dbReference>
<proteinExistence type="predicted"/>
<accession>A0A0V0Z069</accession>